<dbReference type="Proteomes" id="UP001054821">
    <property type="component" value="Chromosome 4"/>
</dbReference>
<organism evidence="1 2">
    <name type="scientific">Prunus dulcis</name>
    <name type="common">Almond</name>
    <name type="synonym">Amygdalus dulcis</name>
    <dbReference type="NCBI Taxonomy" id="3755"/>
    <lineage>
        <taxon>Eukaryota</taxon>
        <taxon>Viridiplantae</taxon>
        <taxon>Streptophyta</taxon>
        <taxon>Embryophyta</taxon>
        <taxon>Tracheophyta</taxon>
        <taxon>Spermatophyta</taxon>
        <taxon>Magnoliopsida</taxon>
        <taxon>eudicotyledons</taxon>
        <taxon>Gunneridae</taxon>
        <taxon>Pentapetalae</taxon>
        <taxon>rosids</taxon>
        <taxon>fabids</taxon>
        <taxon>Rosales</taxon>
        <taxon>Rosaceae</taxon>
        <taxon>Amygdaloideae</taxon>
        <taxon>Amygdaleae</taxon>
        <taxon>Prunus</taxon>
    </lineage>
</organism>
<gene>
    <name evidence="1" type="ORF">L3X38_025570</name>
</gene>
<protein>
    <submittedName>
        <fullName evidence="1">Uncharacterized protein</fullName>
    </submittedName>
</protein>
<evidence type="ECO:0000313" key="1">
    <source>
        <dbReference type="EMBL" id="KAI5335437.1"/>
    </source>
</evidence>
<proteinExistence type="predicted"/>
<dbReference type="AlphaFoldDB" id="A0AAD4Z6I2"/>
<sequence length="96" mass="10842">MADSGQFPASLRLRLVGEERRVSGGAIGTYGGDRDGLWWPLSRSEGREYFDPIFFVTTPIRVYSMSTDSFRRALRNGASGIAKFFLDQKVNFFPIK</sequence>
<evidence type="ECO:0000313" key="2">
    <source>
        <dbReference type="Proteomes" id="UP001054821"/>
    </source>
</evidence>
<comment type="caution">
    <text evidence="1">The sequence shown here is derived from an EMBL/GenBank/DDBJ whole genome shotgun (WGS) entry which is preliminary data.</text>
</comment>
<keyword evidence="2" id="KW-1185">Reference proteome</keyword>
<dbReference type="EMBL" id="JAJFAZ020000004">
    <property type="protein sequence ID" value="KAI5335437.1"/>
    <property type="molecule type" value="Genomic_DNA"/>
</dbReference>
<reference evidence="1 2" key="1">
    <citation type="journal article" date="2022" name="G3 (Bethesda)">
        <title>Whole-genome sequence and methylome profiling of the almond [Prunus dulcis (Mill.) D.A. Webb] cultivar 'Nonpareil'.</title>
        <authorList>
            <person name="D'Amico-Willman K.M."/>
            <person name="Ouma W.Z."/>
            <person name="Meulia T."/>
            <person name="Sideli G.M."/>
            <person name="Gradziel T.M."/>
            <person name="Fresnedo-Ramirez J."/>
        </authorList>
    </citation>
    <scope>NUCLEOTIDE SEQUENCE [LARGE SCALE GENOMIC DNA]</scope>
    <source>
        <strain evidence="1">Clone GOH B32 T37-40</strain>
    </source>
</reference>
<name>A0AAD4Z6I2_PRUDU</name>
<accession>A0AAD4Z6I2</accession>